<name>Q22LY6_TETTS</name>
<dbReference type="OMA" id="PLAGTNM"/>
<evidence type="ECO:0000259" key="2">
    <source>
        <dbReference type="PROSITE" id="PS51532"/>
    </source>
</evidence>
<dbReference type="AlphaFoldDB" id="Q22LY6"/>
<accession>Q22LY6</accession>
<protein>
    <submittedName>
        <fullName evidence="3">PITH domain protein</fullName>
    </submittedName>
</protein>
<dbReference type="RefSeq" id="XP_977234.2">
    <property type="nucleotide sequence ID" value="XM_972141.2"/>
</dbReference>
<keyword evidence="4" id="KW-1185">Reference proteome</keyword>
<keyword evidence="1" id="KW-1015">Disulfide bond</keyword>
<evidence type="ECO:0000313" key="4">
    <source>
        <dbReference type="Proteomes" id="UP000009168"/>
    </source>
</evidence>
<dbReference type="Pfam" id="PF06201">
    <property type="entry name" value="PITH"/>
    <property type="match status" value="1"/>
</dbReference>
<dbReference type="Gene3D" id="2.60.120.470">
    <property type="entry name" value="PITH domain"/>
    <property type="match status" value="1"/>
</dbReference>
<dbReference type="eggNOG" id="KOG0908">
    <property type="taxonomic scope" value="Eukaryota"/>
</dbReference>
<dbReference type="HOGENOM" id="CLU_072377_1_0_1"/>
<dbReference type="GeneID" id="7841444"/>
<proteinExistence type="predicted"/>
<dbReference type="SUPFAM" id="SSF49785">
    <property type="entry name" value="Galactose-binding domain-like"/>
    <property type="match status" value="1"/>
</dbReference>
<dbReference type="InterPro" id="IPR010400">
    <property type="entry name" value="PITH_dom"/>
</dbReference>
<reference evidence="4" key="1">
    <citation type="journal article" date="2006" name="PLoS Biol.">
        <title>Macronuclear genome sequence of the ciliate Tetrahymena thermophila, a model eukaryote.</title>
        <authorList>
            <person name="Eisen J.A."/>
            <person name="Coyne R.S."/>
            <person name="Wu M."/>
            <person name="Wu D."/>
            <person name="Thiagarajan M."/>
            <person name="Wortman J.R."/>
            <person name="Badger J.H."/>
            <person name="Ren Q."/>
            <person name="Amedeo P."/>
            <person name="Jones K.M."/>
            <person name="Tallon L.J."/>
            <person name="Delcher A.L."/>
            <person name="Salzberg S.L."/>
            <person name="Silva J.C."/>
            <person name="Haas B.J."/>
            <person name="Majoros W.H."/>
            <person name="Farzad M."/>
            <person name="Carlton J.M."/>
            <person name="Smith R.K. Jr."/>
            <person name="Garg J."/>
            <person name="Pearlman R.E."/>
            <person name="Karrer K.M."/>
            <person name="Sun L."/>
            <person name="Manning G."/>
            <person name="Elde N.C."/>
            <person name="Turkewitz A.P."/>
            <person name="Asai D.J."/>
            <person name="Wilkes D.E."/>
            <person name="Wang Y."/>
            <person name="Cai H."/>
            <person name="Collins K."/>
            <person name="Stewart B.A."/>
            <person name="Lee S.R."/>
            <person name="Wilamowska K."/>
            <person name="Weinberg Z."/>
            <person name="Ruzzo W.L."/>
            <person name="Wloga D."/>
            <person name="Gaertig J."/>
            <person name="Frankel J."/>
            <person name="Tsao C.-C."/>
            <person name="Gorovsky M.A."/>
            <person name="Keeling P.J."/>
            <person name="Waller R.F."/>
            <person name="Patron N.J."/>
            <person name="Cherry J.M."/>
            <person name="Stover N.A."/>
            <person name="Krieger C.J."/>
            <person name="del Toro C."/>
            <person name="Ryder H.F."/>
            <person name="Williamson S.C."/>
            <person name="Barbeau R.A."/>
            <person name="Hamilton E.P."/>
            <person name="Orias E."/>
        </authorList>
    </citation>
    <scope>NUCLEOTIDE SEQUENCE [LARGE SCALE GENOMIC DNA]</scope>
    <source>
        <strain evidence="4">SB210</strain>
    </source>
</reference>
<dbReference type="OrthoDB" id="2121326at2759"/>
<dbReference type="InParanoid" id="Q22LY6"/>
<evidence type="ECO:0000256" key="1">
    <source>
        <dbReference type="ARBA" id="ARBA00023157"/>
    </source>
</evidence>
<dbReference type="Proteomes" id="UP000009168">
    <property type="component" value="Unassembled WGS sequence"/>
</dbReference>
<dbReference type="InterPro" id="IPR008979">
    <property type="entry name" value="Galactose-bd-like_sf"/>
</dbReference>
<dbReference type="PANTHER" id="PTHR46115">
    <property type="entry name" value="THIOREDOXIN-LIKE PROTEIN 1"/>
    <property type="match status" value="1"/>
</dbReference>
<evidence type="ECO:0000313" key="3">
    <source>
        <dbReference type="EMBL" id="EAR86512.2"/>
    </source>
</evidence>
<sequence length="180" mass="20480">MMPNFMAGNQQQQGGQQKGGDVYEDLEAYIDKTKIQCLNEDPNFPLDSALFDKSRNIYLKSDCDEQLVIQIGFHTAVRLHHIVFRSPDEASAPDHIKLFINQQNLDFDNCENGVATQEIDLTDADFKGQTDLRFVKFQNLKHLTIFVQSNKGSDVTKISQIRLFGQTIHETNMNNLKKSG</sequence>
<dbReference type="STRING" id="312017.Q22LY6"/>
<feature type="domain" description="PITH" evidence="2">
    <location>
        <begin position="15"/>
        <end position="180"/>
    </location>
</feature>
<dbReference type="FunCoup" id="Q22LY6">
    <property type="interactions" value="562"/>
</dbReference>
<dbReference type="GO" id="GO:0005737">
    <property type="term" value="C:cytoplasm"/>
    <property type="evidence" value="ECO:0007669"/>
    <property type="project" value="UniProtKB-ARBA"/>
</dbReference>
<organism evidence="3 4">
    <name type="scientific">Tetrahymena thermophila (strain SB210)</name>
    <dbReference type="NCBI Taxonomy" id="312017"/>
    <lineage>
        <taxon>Eukaryota</taxon>
        <taxon>Sar</taxon>
        <taxon>Alveolata</taxon>
        <taxon>Ciliophora</taxon>
        <taxon>Intramacronucleata</taxon>
        <taxon>Oligohymenophorea</taxon>
        <taxon>Hymenostomatida</taxon>
        <taxon>Tetrahymenina</taxon>
        <taxon>Tetrahymenidae</taxon>
        <taxon>Tetrahymena</taxon>
    </lineage>
</organism>
<dbReference type="KEGG" id="tet:TTHERM_00040320"/>
<dbReference type="EMBL" id="GG662720">
    <property type="protein sequence ID" value="EAR86512.2"/>
    <property type="molecule type" value="Genomic_DNA"/>
</dbReference>
<dbReference type="PROSITE" id="PS51532">
    <property type="entry name" value="PITH"/>
    <property type="match status" value="1"/>
</dbReference>
<dbReference type="InterPro" id="IPR037047">
    <property type="entry name" value="PITH_dom_sf"/>
</dbReference>
<gene>
    <name evidence="3" type="ORF">TTHERM_00040320</name>
</gene>